<comment type="caution">
    <text evidence="1">The sequence shown here is derived from an EMBL/GenBank/DDBJ whole genome shotgun (WGS) entry which is preliminary data.</text>
</comment>
<sequence>MPHPLLHGVDGCGAEGQLRAISGLSPEQLENQSFASGPLFAGMFIQPSDTYLIDVTMVEVAY</sequence>
<name>A0A3A5JRF6_9ENTR</name>
<evidence type="ECO:0000313" key="2">
    <source>
        <dbReference type="Proteomes" id="UP000276295"/>
    </source>
</evidence>
<reference evidence="1 2" key="1">
    <citation type="submission" date="2018-09" db="EMBL/GenBank/DDBJ databases">
        <title>Draft genome sequence of Buttiauxella izardii CCUG 35510T.</title>
        <authorList>
            <person name="Salva-Serra F."/>
            <person name="Marathe N."/>
            <person name="Moore E."/>
            <person name="Stadler-Svensson L."/>
            <person name="Engstrom-Jakobsson H."/>
        </authorList>
    </citation>
    <scope>NUCLEOTIDE SEQUENCE [LARGE SCALE GENOMIC DNA]</scope>
    <source>
        <strain evidence="1 2">CCUG 35510</strain>
    </source>
</reference>
<protein>
    <submittedName>
        <fullName evidence="1">Uncharacterized protein</fullName>
    </submittedName>
</protein>
<dbReference type="Proteomes" id="UP000276295">
    <property type="component" value="Unassembled WGS sequence"/>
</dbReference>
<organism evidence="1 2">
    <name type="scientific">Buttiauxella izardii</name>
    <dbReference type="NCBI Taxonomy" id="82991"/>
    <lineage>
        <taxon>Bacteria</taxon>
        <taxon>Pseudomonadati</taxon>
        <taxon>Pseudomonadota</taxon>
        <taxon>Gammaproteobacteria</taxon>
        <taxon>Enterobacterales</taxon>
        <taxon>Enterobacteriaceae</taxon>
        <taxon>Buttiauxella</taxon>
    </lineage>
</organism>
<accession>A0A3A5JRF6</accession>
<dbReference type="EMBL" id="QZWH01000066">
    <property type="protein sequence ID" value="RJT17798.1"/>
    <property type="molecule type" value="Genomic_DNA"/>
</dbReference>
<keyword evidence="2" id="KW-1185">Reference proteome</keyword>
<evidence type="ECO:0000313" key="1">
    <source>
        <dbReference type="EMBL" id="RJT17798.1"/>
    </source>
</evidence>
<dbReference type="AlphaFoldDB" id="A0A3A5JRF6"/>
<proteinExistence type="predicted"/>
<gene>
    <name evidence="1" type="ORF">D6029_21570</name>
</gene>